<evidence type="ECO:0000259" key="4">
    <source>
        <dbReference type="PROSITE" id="PS50112"/>
    </source>
</evidence>
<dbReference type="SMART" id="SM00138">
    <property type="entry name" value="MeTrc"/>
    <property type="match status" value="1"/>
</dbReference>
<dbReference type="InterPro" id="IPR050903">
    <property type="entry name" value="Bact_Chemotaxis_MeTrfase"/>
</dbReference>
<dbReference type="AlphaFoldDB" id="A0A2T2Y8V0"/>
<evidence type="ECO:0000259" key="5">
    <source>
        <dbReference type="PROSITE" id="PS50113"/>
    </source>
</evidence>
<comment type="caution">
    <text evidence="8">The sequence shown here is derived from an EMBL/GenBank/DDBJ whole genome shotgun (WGS) entry which is preliminary data.</text>
</comment>
<dbReference type="RefSeq" id="WP_106933670.1">
    <property type="nucleotide sequence ID" value="NZ_PYFT01000002.1"/>
</dbReference>
<dbReference type="SUPFAM" id="SSF55785">
    <property type="entry name" value="PYP-like sensor domain (PAS domain)"/>
    <property type="match status" value="3"/>
</dbReference>
<keyword evidence="9" id="KW-1185">Reference proteome</keyword>
<dbReference type="InterPro" id="IPR000780">
    <property type="entry name" value="CheR_MeTrfase"/>
</dbReference>
<dbReference type="Pfam" id="PF01339">
    <property type="entry name" value="CheB_methylest"/>
    <property type="match status" value="1"/>
</dbReference>
<dbReference type="SUPFAM" id="SSF47757">
    <property type="entry name" value="Chemotaxis receptor methyltransferase CheR, N-terminal domain"/>
    <property type="match status" value="1"/>
</dbReference>
<dbReference type="InterPro" id="IPR000673">
    <property type="entry name" value="Sig_transdc_resp-reg_Me-estase"/>
</dbReference>
<dbReference type="InterPro" id="IPR022641">
    <property type="entry name" value="CheR_N"/>
</dbReference>
<dbReference type="GO" id="GO:0005737">
    <property type="term" value="C:cytoplasm"/>
    <property type="evidence" value="ECO:0007669"/>
    <property type="project" value="InterPro"/>
</dbReference>
<feature type="domain" description="CheR-type methyltransferase" evidence="7">
    <location>
        <begin position="210"/>
        <end position="492"/>
    </location>
</feature>
<feature type="coiled-coil region" evidence="2">
    <location>
        <begin position="654"/>
        <end position="730"/>
    </location>
</feature>
<reference evidence="8 9" key="1">
    <citation type="submission" date="2018-03" db="EMBL/GenBank/DDBJ databases">
        <title>Adhaeribacter sp. HMF7605 Genome sequencing and assembly.</title>
        <authorList>
            <person name="Kang H."/>
            <person name="Kang J."/>
            <person name="Cha I."/>
            <person name="Kim H."/>
            <person name="Joh K."/>
        </authorList>
    </citation>
    <scope>NUCLEOTIDE SEQUENCE [LARGE SCALE GENOMIC DNA]</scope>
    <source>
        <strain evidence="8 9">HMF7605</strain>
    </source>
</reference>
<feature type="domain" description="PAS" evidence="4">
    <location>
        <begin position="855"/>
        <end position="913"/>
    </location>
</feature>
<evidence type="ECO:0000313" key="9">
    <source>
        <dbReference type="Proteomes" id="UP000240357"/>
    </source>
</evidence>
<organism evidence="8 9">
    <name type="scientific">Adhaeribacter arboris</name>
    <dbReference type="NCBI Taxonomy" id="2072846"/>
    <lineage>
        <taxon>Bacteria</taxon>
        <taxon>Pseudomonadati</taxon>
        <taxon>Bacteroidota</taxon>
        <taxon>Cytophagia</taxon>
        <taxon>Cytophagales</taxon>
        <taxon>Hymenobacteraceae</taxon>
        <taxon>Adhaeribacter</taxon>
    </lineage>
</organism>
<dbReference type="PANTHER" id="PTHR24422:SF27">
    <property type="entry name" value="PROTEIN-GLUTAMATE O-METHYLTRANSFERASE"/>
    <property type="match status" value="1"/>
</dbReference>
<dbReference type="CDD" id="cd00130">
    <property type="entry name" value="PAS"/>
    <property type="match status" value="2"/>
</dbReference>
<dbReference type="InterPro" id="IPR013767">
    <property type="entry name" value="PAS_fold"/>
</dbReference>
<dbReference type="CDD" id="cd02440">
    <property type="entry name" value="AdoMet_MTases"/>
    <property type="match status" value="1"/>
</dbReference>
<dbReference type="InterPro" id="IPR029063">
    <property type="entry name" value="SAM-dependent_MTases_sf"/>
</dbReference>
<dbReference type="CDD" id="cd16434">
    <property type="entry name" value="CheB-CheR_fusion"/>
    <property type="match status" value="1"/>
</dbReference>
<keyword evidence="8" id="KW-0418">Kinase</keyword>
<protein>
    <submittedName>
        <fullName evidence="8">Histidine kinase</fullName>
    </submittedName>
</protein>
<proteinExistence type="predicted"/>
<dbReference type="PROSITE" id="PS50122">
    <property type="entry name" value="CHEB"/>
    <property type="match status" value="1"/>
</dbReference>
<dbReference type="Pfam" id="PF03705">
    <property type="entry name" value="CheR_N"/>
    <property type="match status" value="1"/>
</dbReference>
<dbReference type="Gene3D" id="3.40.50.180">
    <property type="entry name" value="Methylesterase CheB, C-terminal domain"/>
    <property type="match status" value="1"/>
</dbReference>
<dbReference type="Pfam" id="PF13426">
    <property type="entry name" value="PAS_9"/>
    <property type="match status" value="1"/>
</dbReference>
<keyword evidence="2" id="KW-0175">Coiled coil</keyword>
<dbReference type="InterPro" id="IPR000014">
    <property type="entry name" value="PAS"/>
</dbReference>
<dbReference type="GO" id="GO:0006355">
    <property type="term" value="P:regulation of DNA-templated transcription"/>
    <property type="evidence" value="ECO:0007669"/>
    <property type="project" value="InterPro"/>
</dbReference>
<evidence type="ECO:0000256" key="1">
    <source>
        <dbReference type="PROSITE-ProRule" id="PRU00050"/>
    </source>
</evidence>
<dbReference type="GO" id="GO:0008757">
    <property type="term" value="F:S-adenosylmethionine-dependent methyltransferase activity"/>
    <property type="evidence" value="ECO:0007669"/>
    <property type="project" value="InterPro"/>
</dbReference>
<dbReference type="OrthoDB" id="9816309at2"/>
<dbReference type="Proteomes" id="UP000240357">
    <property type="component" value="Unassembled WGS sequence"/>
</dbReference>
<dbReference type="InterPro" id="IPR000700">
    <property type="entry name" value="PAS-assoc_C"/>
</dbReference>
<dbReference type="SUPFAM" id="SSF53335">
    <property type="entry name" value="S-adenosyl-L-methionine-dependent methyltransferases"/>
    <property type="match status" value="1"/>
</dbReference>
<evidence type="ECO:0000259" key="6">
    <source>
        <dbReference type="PROSITE" id="PS50122"/>
    </source>
</evidence>
<feature type="coiled-coil region" evidence="2">
    <location>
        <begin position="973"/>
        <end position="1008"/>
    </location>
</feature>
<dbReference type="InterPro" id="IPR022642">
    <property type="entry name" value="CheR_C"/>
</dbReference>
<dbReference type="Pfam" id="PF00989">
    <property type="entry name" value="PAS"/>
    <property type="match status" value="1"/>
</dbReference>
<dbReference type="PROSITE" id="PS50123">
    <property type="entry name" value="CHER"/>
    <property type="match status" value="1"/>
</dbReference>
<dbReference type="GO" id="GO:0006935">
    <property type="term" value="P:chemotaxis"/>
    <property type="evidence" value="ECO:0007669"/>
    <property type="project" value="InterPro"/>
</dbReference>
<dbReference type="PROSITE" id="PS50112">
    <property type="entry name" value="PAS"/>
    <property type="match status" value="1"/>
</dbReference>
<dbReference type="Pfam" id="PF13596">
    <property type="entry name" value="PAS_10"/>
    <property type="match status" value="1"/>
</dbReference>
<dbReference type="NCBIfam" id="TIGR00229">
    <property type="entry name" value="sensory_box"/>
    <property type="match status" value="1"/>
</dbReference>
<evidence type="ECO:0000256" key="3">
    <source>
        <dbReference type="SAM" id="MobiDB-lite"/>
    </source>
</evidence>
<dbReference type="GO" id="GO:0016301">
    <property type="term" value="F:kinase activity"/>
    <property type="evidence" value="ECO:0007669"/>
    <property type="project" value="UniProtKB-KW"/>
</dbReference>
<dbReference type="Pfam" id="PF01739">
    <property type="entry name" value="CheR"/>
    <property type="match status" value="1"/>
</dbReference>
<dbReference type="PANTHER" id="PTHR24422">
    <property type="entry name" value="CHEMOTAXIS PROTEIN METHYLTRANSFERASE"/>
    <property type="match status" value="1"/>
</dbReference>
<feature type="domain" description="PAC" evidence="5">
    <location>
        <begin position="804"/>
        <end position="854"/>
    </location>
</feature>
<dbReference type="InterPro" id="IPR035965">
    <property type="entry name" value="PAS-like_dom_sf"/>
</dbReference>
<feature type="domain" description="PAC" evidence="5">
    <location>
        <begin position="929"/>
        <end position="982"/>
    </location>
</feature>
<accession>A0A2T2Y8V0</accession>
<comment type="caution">
    <text evidence="1">Lacks conserved residue(s) required for the propagation of feature annotation.</text>
</comment>
<sequence>MGSNKFYDFLTEKPHDFLIVGLGASAGGVQALREFFAHVPEDSRMAYVVILHLSPDHDSQLAEVLQAVTTIPVAQVREKVEIKPDHIYVVPPNQHLIIEEGFIAPSVNLHLEERRAPVDIFFRNLADSHGPRAVSVILSGTGANGSMGLKRVKERGGAAYVQNPREAEFNEMPRNAIATELIDDVLPVAEIPARIVAYRDSLGTVEIALVAEQRPEQHQQALREIFAQLRLRTGHDFSNYKRATLLRRIERRINVRDLPDLPSYAAFLQQNIEESQALLKDLLISVTNFFRDKKPFAALEQDILPVIFQDKRSEDEIRIWVAGCATGEEAYSLAMLVAERTLDVVDAPKVQIFATDLDAAAIGTAREGIYTLNDAADVSAERLKRFFTKEGDHYRVIREIREMILFAQHNFLKDPSFSRLDLVTCRNVLIYLNSTAQERVMETFHFALKPGGYLFLGSAESVDGASDLYATVSRENRIFRSRQVALRKYPVPESVPNLIPPPLMIRKAKEPESSPTGRISFGELHQKLLEQYAPPSLVVNEDYEILHMSEKVGRFLELSGGEPTKNLLQLIRPELRMELRSILYQAIQRQTVLEVRNIVWGQHGERQSVNIQVKPVTKEGDPAKGFVLVIFESNEPEQETSNEKVITTVEEPIARQLEEELIQIKAQLRLSAEQYEYQAEELKASNEELQAINEELRSAAEELETSKEELQSINEELRTVNQELKVKIEETVITSNNLQNLINSTEVATIFLDRAFCTRLYTPAARQIFNLIPSDYGRPISDITHRLDYDHLLADVETVLEKLTLLEREVTTTDQRAFMMRILPYRTTEDRINGIVITFFDVTLRKQAEKALLQSEQRLRLIIESAKDYAILSLDTQRRVVSWSSGAQILLGYTEAEIIGKSGDLIFVPEDRENKAPEWETQTAEKEGRAEDERWHRRQDGSRFWASGITRPLRDEQDNTIGFVKIMRDLTEQKQVEEALRMAEEKYRTQLEDEVQQRTAELKTSRDQYFTLVENTRM</sequence>
<gene>
    <name evidence="8" type="ORF">AHMF7605_28450</name>
</gene>
<name>A0A2T2Y8V0_9BACT</name>
<dbReference type="GO" id="GO:0008984">
    <property type="term" value="F:protein-glutamate methylesterase activity"/>
    <property type="evidence" value="ECO:0007669"/>
    <property type="project" value="InterPro"/>
</dbReference>
<evidence type="ECO:0000259" key="7">
    <source>
        <dbReference type="PROSITE" id="PS50123"/>
    </source>
</evidence>
<dbReference type="Gene3D" id="3.30.450.20">
    <property type="entry name" value="PAS domain"/>
    <property type="match status" value="2"/>
</dbReference>
<dbReference type="Gene3D" id="3.40.50.150">
    <property type="entry name" value="Vaccinia Virus protein VP39"/>
    <property type="match status" value="1"/>
</dbReference>
<dbReference type="EMBL" id="PYFT01000002">
    <property type="protein sequence ID" value="PSR51848.1"/>
    <property type="molecule type" value="Genomic_DNA"/>
</dbReference>
<dbReference type="SMART" id="SM00091">
    <property type="entry name" value="PAS"/>
    <property type="match status" value="3"/>
</dbReference>
<dbReference type="PRINTS" id="PR00996">
    <property type="entry name" value="CHERMTFRASE"/>
</dbReference>
<dbReference type="PROSITE" id="PS50113">
    <property type="entry name" value="PAC"/>
    <property type="match status" value="2"/>
</dbReference>
<dbReference type="GO" id="GO:0000156">
    <property type="term" value="F:phosphorelay response regulator activity"/>
    <property type="evidence" value="ECO:0007669"/>
    <property type="project" value="InterPro"/>
</dbReference>
<keyword evidence="8" id="KW-0808">Transferase</keyword>
<evidence type="ECO:0000313" key="8">
    <source>
        <dbReference type="EMBL" id="PSR51848.1"/>
    </source>
</evidence>
<evidence type="ECO:0000256" key="2">
    <source>
        <dbReference type="SAM" id="Coils"/>
    </source>
</evidence>
<dbReference type="InterPro" id="IPR035909">
    <property type="entry name" value="CheB_C"/>
</dbReference>
<feature type="domain" description="CheB-type methylesterase" evidence="6">
    <location>
        <begin position="14"/>
        <end position="202"/>
    </location>
</feature>
<dbReference type="SUPFAM" id="SSF52738">
    <property type="entry name" value="Methylesterase CheB, C-terminal domain"/>
    <property type="match status" value="1"/>
</dbReference>
<feature type="region of interest" description="Disordered" evidence="3">
    <location>
        <begin position="914"/>
        <end position="933"/>
    </location>
</feature>